<dbReference type="InterPro" id="IPR016024">
    <property type="entry name" value="ARM-type_fold"/>
</dbReference>
<organism evidence="2 3">
    <name type="scientific">Deinandra increscens subsp. villosa</name>
    <dbReference type="NCBI Taxonomy" id="3103831"/>
    <lineage>
        <taxon>Eukaryota</taxon>
        <taxon>Viridiplantae</taxon>
        <taxon>Streptophyta</taxon>
        <taxon>Embryophyta</taxon>
        <taxon>Tracheophyta</taxon>
        <taxon>Spermatophyta</taxon>
        <taxon>Magnoliopsida</taxon>
        <taxon>eudicotyledons</taxon>
        <taxon>Gunneridae</taxon>
        <taxon>Pentapetalae</taxon>
        <taxon>asterids</taxon>
        <taxon>campanulids</taxon>
        <taxon>Asterales</taxon>
        <taxon>Asteraceae</taxon>
        <taxon>Asteroideae</taxon>
        <taxon>Heliantheae alliance</taxon>
        <taxon>Madieae</taxon>
        <taxon>Madiinae</taxon>
        <taxon>Deinandra</taxon>
    </lineage>
</organism>
<evidence type="ECO:0000256" key="1">
    <source>
        <dbReference type="SAM" id="Phobius"/>
    </source>
</evidence>
<keyword evidence="1" id="KW-1133">Transmembrane helix</keyword>
<comment type="caution">
    <text evidence="2">The sequence shown here is derived from an EMBL/GenBank/DDBJ whole genome shotgun (WGS) entry which is preliminary data.</text>
</comment>
<keyword evidence="3" id="KW-1185">Reference proteome</keyword>
<dbReference type="Gene3D" id="1.25.10.10">
    <property type="entry name" value="Leucine-rich Repeat Variant"/>
    <property type="match status" value="1"/>
</dbReference>
<dbReference type="Proteomes" id="UP001408789">
    <property type="component" value="Unassembled WGS sequence"/>
</dbReference>
<sequence>MRGLVAARFSSYLCRRKPANVRSRQCSSSSYERDFQFLIYTCFSGFPDERAMEEEAERKIGWLFKLIFAGTATVVGYSIFPYLGDNLIQQSVSLLGVKDPLFKRMGASRLTRFATDDERRMKIVEMGGAQKLVEMLGAAKDDPTRKEALNAIVAIARSDEAAGALHSAGAISVIIDTPTSEDAEIEKYKAKLLKRFRDVKEI</sequence>
<dbReference type="InterPro" id="IPR011989">
    <property type="entry name" value="ARM-like"/>
</dbReference>
<keyword evidence="1" id="KW-0812">Transmembrane</keyword>
<dbReference type="AlphaFoldDB" id="A0AAP0CUL4"/>
<gene>
    <name evidence="2" type="ORF">SSX86_017195</name>
</gene>
<accession>A0AAP0CUL4</accession>
<evidence type="ECO:0008006" key="4">
    <source>
        <dbReference type="Google" id="ProtNLM"/>
    </source>
</evidence>
<reference evidence="2 3" key="1">
    <citation type="submission" date="2024-04" db="EMBL/GenBank/DDBJ databases">
        <title>The reference genome of an endangered Asteraceae, Deinandra increscens subsp. villosa, native to the Central Coast of California.</title>
        <authorList>
            <person name="Guilliams M."/>
            <person name="Hasenstab-Lehman K."/>
            <person name="Meyer R."/>
            <person name="Mcevoy S."/>
        </authorList>
    </citation>
    <scope>NUCLEOTIDE SEQUENCE [LARGE SCALE GENOMIC DNA]</scope>
    <source>
        <tissue evidence="2">Leaf</tissue>
    </source>
</reference>
<evidence type="ECO:0000313" key="2">
    <source>
        <dbReference type="EMBL" id="KAK9063325.1"/>
    </source>
</evidence>
<evidence type="ECO:0000313" key="3">
    <source>
        <dbReference type="Proteomes" id="UP001408789"/>
    </source>
</evidence>
<dbReference type="PANTHER" id="PTHR47673:SF1">
    <property type="entry name" value="ARM REPEAT SUPERFAMILY PROTEIN"/>
    <property type="match status" value="1"/>
</dbReference>
<name>A0AAP0CUL4_9ASTR</name>
<dbReference type="PANTHER" id="PTHR47673">
    <property type="entry name" value="ARM REPEAT SUPERFAMILY PROTEIN"/>
    <property type="match status" value="1"/>
</dbReference>
<proteinExistence type="predicted"/>
<feature type="transmembrane region" description="Helical" evidence="1">
    <location>
        <begin position="62"/>
        <end position="83"/>
    </location>
</feature>
<dbReference type="SUPFAM" id="SSF48371">
    <property type="entry name" value="ARM repeat"/>
    <property type="match status" value="1"/>
</dbReference>
<keyword evidence="1" id="KW-0472">Membrane</keyword>
<dbReference type="EMBL" id="JBCNJP010000018">
    <property type="protein sequence ID" value="KAK9063325.1"/>
    <property type="molecule type" value="Genomic_DNA"/>
</dbReference>
<protein>
    <recommendedName>
        <fullName evidence="4">ARM repeat superfamily protein</fullName>
    </recommendedName>
</protein>